<dbReference type="Proteomes" id="UP000276133">
    <property type="component" value="Unassembled WGS sequence"/>
</dbReference>
<evidence type="ECO:0000313" key="2">
    <source>
        <dbReference type="Proteomes" id="UP000276133"/>
    </source>
</evidence>
<gene>
    <name evidence="1" type="ORF">BpHYR1_015324</name>
</gene>
<name>A0A3M7RG21_BRAPC</name>
<protein>
    <submittedName>
        <fullName evidence="1">Uncharacterized protein</fullName>
    </submittedName>
</protein>
<reference evidence="1 2" key="1">
    <citation type="journal article" date="2018" name="Sci. Rep.">
        <title>Genomic signatures of local adaptation to the degree of environmental predictability in rotifers.</title>
        <authorList>
            <person name="Franch-Gras L."/>
            <person name="Hahn C."/>
            <person name="Garcia-Roger E.M."/>
            <person name="Carmona M.J."/>
            <person name="Serra M."/>
            <person name="Gomez A."/>
        </authorList>
    </citation>
    <scope>NUCLEOTIDE SEQUENCE [LARGE SCALE GENOMIC DNA]</scope>
    <source>
        <strain evidence="1">HYR1</strain>
    </source>
</reference>
<keyword evidence="2" id="KW-1185">Reference proteome</keyword>
<organism evidence="1 2">
    <name type="scientific">Brachionus plicatilis</name>
    <name type="common">Marine rotifer</name>
    <name type="synonym">Brachionus muelleri</name>
    <dbReference type="NCBI Taxonomy" id="10195"/>
    <lineage>
        <taxon>Eukaryota</taxon>
        <taxon>Metazoa</taxon>
        <taxon>Spiralia</taxon>
        <taxon>Gnathifera</taxon>
        <taxon>Rotifera</taxon>
        <taxon>Eurotatoria</taxon>
        <taxon>Monogononta</taxon>
        <taxon>Pseudotrocha</taxon>
        <taxon>Ploima</taxon>
        <taxon>Brachionidae</taxon>
        <taxon>Brachionus</taxon>
    </lineage>
</organism>
<evidence type="ECO:0000313" key="1">
    <source>
        <dbReference type="EMBL" id="RNA22404.1"/>
    </source>
</evidence>
<accession>A0A3M7RG21</accession>
<sequence length="65" mass="7746">MGLNRLRVWITDGIIHERKNSLDNLGHFFCKKTVFAFEFYPFGRGNFSQKTYHLFYVKSNDKLKA</sequence>
<dbReference type="EMBL" id="REGN01003465">
    <property type="protein sequence ID" value="RNA22404.1"/>
    <property type="molecule type" value="Genomic_DNA"/>
</dbReference>
<dbReference type="AlphaFoldDB" id="A0A3M7RG21"/>
<proteinExistence type="predicted"/>
<comment type="caution">
    <text evidence="1">The sequence shown here is derived from an EMBL/GenBank/DDBJ whole genome shotgun (WGS) entry which is preliminary data.</text>
</comment>